<dbReference type="PROSITE" id="PS50157">
    <property type="entry name" value="ZINC_FINGER_C2H2_2"/>
    <property type="match status" value="1"/>
</dbReference>
<keyword evidence="1" id="KW-0863">Zinc-finger</keyword>
<dbReference type="InParanoid" id="A7EIP3"/>
<dbReference type="AlphaFoldDB" id="A7EIP3"/>
<accession>A7EIP3</accession>
<dbReference type="Proteomes" id="UP000001312">
    <property type="component" value="Unassembled WGS sequence"/>
</dbReference>
<dbReference type="SUPFAM" id="SSF57667">
    <property type="entry name" value="beta-beta-alpha zinc fingers"/>
    <property type="match status" value="1"/>
</dbReference>
<dbReference type="HOGENOM" id="CLU_1046486_0_0_1"/>
<reference evidence="5" key="1">
    <citation type="journal article" date="2011" name="PLoS Genet.">
        <title>Genomic analysis of the necrotrophic fungal pathogens Sclerotinia sclerotiorum and Botrytis cinerea.</title>
        <authorList>
            <person name="Amselem J."/>
            <person name="Cuomo C.A."/>
            <person name="van Kan J.A."/>
            <person name="Viaud M."/>
            <person name="Benito E.P."/>
            <person name="Couloux A."/>
            <person name="Coutinho P.M."/>
            <person name="de Vries R.P."/>
            <person name="Dyer P.S."/>
            <person name="Fillinger S."/>
            <person name="Fournier E."/>
            <person name="Gout L."/>
            <person name="Hahn M."/>
            <person name="Kohn L."/>
            <person name="Lapalu N."/>
            <person name="Plummer K.M."/>
            <person name="Pradier J.M."/>
            <person name="Quevillon E."/>
            <person name="Sharon A."/>
            <person name="Simon A."/>
            <person name="ten Have A."/>
            <person name="Tudzynski B."/>
            <person name="Tudzynski P."/>
            <person name="Wincker P."/>
            <person name="Andrew M."/>
            <person name="Anthouard V."/>
            <person name="Beever R.E."/>
            <person name="Beffa R."/>
            <person name="Benoit I."/>
            <person name="Bouzid O."/>
            <person name="Brault B."/>
            <person name="Chen Z."/>
            <person name="Choquer M."/>
            <person name="Collemare J."/>
            <person name="Cotton P."/>
            <person name="Danchin E.G."/>
            <person name="Da Silva C."/>
            <person name="Gautier A."/>
            <person name="Giraud C."/>
            <person name="Giraud T."/>
            <person name="Gonzalez C."/>
            <person name="Grossetete S."/>
            <person name="Guldener U."/>
            <person name="Henrissat B."/>
            <person name="Howlett B.J."/>
            <person name="Kodira C."/>
            <person name="Kretschmer M."/>
            <person name="Lappartient A."/>
            <person name="Leroch M."/>
            <person name="Levis C."/>
            <person name="Mauceli E."/>
            <person name="Neuveglise C."/>
            <person name="Oeser B."/>
            <person name="Pearson M."/>
            <person name="Poulain J."/>
            <person name="Poussereau N."/>
            <person name="Quesneville H."/>
            <person name="Rascle C."/>
            <person name="Schumacher J."/>
            <person name="Segurens B."/>
            <person name="Sexton A."/>
            <person name="Silva E."/>
            <person name="Sirven C."/>
            <person name="Soanes D.M."/>
            <person name="Talbot N.J."/>
            <person name="Templeton M."/>
            <person name="Yandava C."/>
            <person name="Yarden O."/>
            <person name="Zeng Q."/>
            <person name="Rollins J.A."/>
            <person name="Lebrun M.H."/>
            <person name="Dickman M."/>
        </authorList>
    </citation>
    <scope>NUCLEOTIDE SEQUENCE [LARGE SCALE GENOMIC DNA]</scope>
    <source>
        <strain evidence="5">ATCC 18683 / 1980 / Ss-1</strain>
    </source>
</reference>
<dbReference type="InterPro" id="IPR013087">
    <property type="entry name" value="Znf_C2H2_type"/>
</dbReference>
<name>A7EIP3_SCLS1</name>
<keyword evidence="1" id="KW-0479">Metal-binding</keyword>
<dbReference type="GeneID" id="5489723"/>
<dbReference type="PROSITE" id="PS00028">
    <property type="entry name" value="ZINC_FINGER_C2H2_1"/>
    <property type="match status" value="1"/>
</dbReference>
<dbReference type="Gene3D" id="3.30.160.60">
    <property type="entry name" value="Classic Zinc Finger"/>
    <property type="match status" value="1"/>
</dbReference>
<dbReference type="GO" id="GO:0008270">
    <property type="term" value="F:zinc ion binding"/>
    <property type="evidence" value="ECO:0007669"/>
    <property type="project" value="UniProtKB-KW"/>
</dbReference>
<keyword evidence="1" id="KW-0862">Zinc</keyword>
<sequence length="266" mass="29730">MGVSESHYAKSLGESYYPQPTPIDDPTQKDLLGASTAYNATFCSYQTHGTQCFLEHGGNGFEPNQARLDGSYADARMAQYMRDLNIDPLCNSFYRGDESEILRSALLEGNKHLDTVIPKADTLAKGGDITLTSVQDTEIEYGFEISSAFAPPWSAEDIRGQHQWRKGNLVRHKKETHNMKSEDRFMCDIKDCKETFTRISNLNVHQGNKHGFPVSRKTRNRRSSVPGIINKPKAGRRTTKAPKTVALADIPERSRSQSVPGLFGLF</sequence>
<dbReference type="InterPro" id="IPR036236">
    <property type="entry name" value="Znf_C2H2_sf"/>
</dbReference>
<proteinExistence type="predicted"/>
<organism evidence="4 5">
    <name type="scientific">Sclerotinia sclerotiorum (strain ATCC 18683 / 1980 / Ss-1)</name>
    <name type="common">White mold</name>
    <name type="synonym">Whetzelinia sclerotiorum</name>
    <dbReference type="NCBI Taxonomy" id="665079"/>
    <lineage>
        <taxon>Eukaryota</taxon>
        <taxon>Fungi</taxon>
        <taxon>Dikarya</taxon>
        <taxon>Ascomycota</taxon>
        <taxon>Pezizomycotina</taxon>
        <taxon>Leotiomycetes</taxon>
        <taxon>Helotiales</taxon>
        <taxon>Sclerotiniaceae</taxon>
        <taxon>Sclerotinia</taxon>
    </lineage>
</organism>
<dbReference type="RefSeq" id="XP_001593758.1">
    <property type="nucleotide sequence ID" value="XM_001593708.1"/>
</dbReference>
<evidence type="ECO:0000313" key="4">
    <source>
        <dbReference type="EMBL" id="EDO02709.1"/>
    </source>
</evidence>
<dbReference type="KEGG" id="ssl:SS1G_05186"/>
<evidence type="ECO:0000313" key="5">
    <source>
        <dbReference type="Proteomes" id="UP000001312"/>
    </source>
</evidence>
<keyword evidence="5" id="KW-1185">Reference proteome</keyword>
<evidence type="ECO:0000256" key="2">
    <source>
        <dbReference type="SAM" id="MobiDB-lite"/>
    </source>
</evidence>
<evidence type="ECO:0000259" key="3">
    <source>
        <dbReference type="PROSITE" id="PS50157"/>
    </source>
</evidence>
<feature type="region of interest" description="Disordered" evidence="2">
    <location>
        <begin position="207"/>
        <end position="242"/>
    </location>
</feature>
<feature type="domain" description="C2H2-type" evidence="3">
    <location>
        <begin position="185"/>
        <end position="210"/>
    </location>
</feature>
<evidence type="ECO:0000256" key="1">
    <source>
        <dbReference type="PROSITE-ProRule" id="PRU00042"/>
    </source>
</evidence>
<gene>
    <name evidence="4" type="ORF">SS1G_05186</name>
</gene>
<protein>
    <recommendedName>
        <fullName evidence="3">C2H2-type domain-containing protein</fullName>
    </recommendedName>
</protein>
<dbReference type="EMBL" id="CH476626">
    <property type="protein sequence ID" value="EDO02709.1"/>
    <property type="molecule type" value="Genomic_DNA"/>
</dbReference>